<accession>A0A6A6EA28</accession>
<feature type="compositionally biased region" description="Polar residues" evidence="1">
    <location>
        <begin position="33"/>
        <end position="48"/>
    </location>
</feature>
<dbReference type="OrthoDB" id="3777207at2759"/>
<feature type="region of interest" description="Disordered" evidence="1">
    <location>
        <begin position="107"/>
        <end position="178"/>
    </location>
</feature>
<gene>
    <name evidence="2" type="ORF">K469DRAFT_143806</name>
</gene>
<feature type="compositionally biased region" description="Polar residues" evidence="1">
    <location>
        <begin position="153"/>
        <end position="163"/>
    </location>
</feature>
<dbReference type="Proteomes" id="UP000800200">
    <property type="component" value="Unassembled WGS sequence"/>
</dbReference>
<evidence type="ECO:0000313" key="3">
    <source>
        <dbReference type="Proteomes" id="UP000800200"/>
    </source>
</evidence>
<evidence type="ECO:0000256" key="1">
    <source>
        <dbReference type="SAM" id="MobiDB-lite"/>
    </source>
</evidence>
<name>A0A6A6EA28_9PEZI</name>
<keyword evidence="3" id="KW-1185">Reference proteome</keyword>
<organism evidence="2 3">
    <name type="scientific">Zopfia rhizophila CBS 207.26</name>
    <dbReference type="NCBI Taxonomy" id="1314779"/>
    <lineage>
        <taxon>Eukaryota</taxon>
        <taxon>Fungi</taxon>
        <taxon>Dikarya</taxon>
        <taxon>Ascomycota</taxon>
        <taxon>Pezizomycotina</taxon>
        <taxon>Dothideomycetes</taxon>
        <taxon>Dothideomycetes incertae sedis</taxon>
        <taxon>Zopfiaceae</taxon>
        <taxon>Zopfia</taxon>
    </lineage>
</organism>
<protein>
    <submittedName>
        <fullName evidence="2">Uncharacterized protein</fullName>
    </submittedName>
</protein>
<feature type="compositionally biased region" description="Polar residues" evidence="1">
    <location>
        <begin position="118"/>
        <end position="136"/>
    </location>
</feature>
<sequence>MASAPPLPPSGQSSSAPAPLISNQNYAYALLPGQSTSAPYPLDSSNQYYAGAPPPGAGTALPQSASVPQQPYPPPPAIPYSQSLPQAAVPQNTYSSPYALPPQNAYSYPSASAGPPNGASQYSSLPQPQTYQSGPSYTYGAPPQAIPQQQTPYYSSVPTQSAPNAHASRTHDRRLPQHTSKADVLATVFIQDGDDPKSFATAETLSRYTRMFPEAENDQGCRLFMYGPKCPTTLLMTLFEHFDFPRYSLFPYGLFNDFAKTNKPDAGSCKCQRCAKGEICGHWALHRNLQFYLQQDILPSSTKQPKVDATSDAIIISSGDEEEKFLMADWNLQIFRFRSRRVETTEFAYDALMYQNYENSTRLRSAPLDYLLSQLEVILTNWDALLTASSRFLDSFIRSPSRTLGNGSQHR</sequence>
<proteinExistence type="predicted"/>
<feature type="compositionally biased region" description="Low complexity" evidence="1">
    <location>
        <begin position="141"/>
        <end position="152"/>
    </location>
</feature>
<evidence type="ECO:0000313" key="2">
    <source>
        <dbReference type="EMBL" id="KAF2186696.1"/>
    </source>
</evidence>
<reference evidence="2" key="1">
    <citation type="journal article" date="2020" name="Stud. Mycol.">
        <title>101 Dothideomycetes genomes: a test case for predicting lifestyles and emergence of pathogens.</title>
        <authorList>
            <person name="Haridas S."/>
            <person name="Albert R."/>
            <person name="Binder M."/>
            <person name="Bloem J."/>
            <person name="Labutti K."/>
            <person name="Salamov A."/>
            <person name="Andreopoulos B."/>
            <person name="Baker S."/>
            <person name="Barry K."/>
            <person name="Bills G."/>
            <person name="Bluhm B."/>
            <person name="Cannon C."/>
            <person name="Castanera R."/>
            <person name="Culley D."/>
            <person name="Daum C."/>
            <person name="Ezra D."/>
            <person name="Gonzalez J."/>
            <person name="Henrissat B."/>
            <person name="Kuo A."/>
            <person name="Liang C."/>
            <person name="Lipzen A."/>
            <person name="Lutzoni F."/>
            <person name="Magnuson J."/>
            <person name="Mondo S."/>
            <person name="Nolan M."/>
            <person name="Ohm R."/>
            <person name="Pangilinan J."/>
            <person name="Park H.-J."/>
            <person name="Ramirez L."/>
            <person name="Alfaro M."/>
            <person name="Sun H."/>
            <person name="Tritt A."/>
            <person name="Yoshinaga Y."/>
            <person name="Zwiers L.-H."/>
            <person name="Turgeon B."/>
            <person name="Goodwin S."/>
            <person name="Spatafora J."/>
            <person name="Crous P."/>
            <person name="Grigoriev I."/>
        </authorList>
    </citation>
    <scope>NUCLEOTIDE SEQUENCE</scope>
    <source>
        <strain evidence="2">CBS 207.26</strain>
    </source>
</reference>
<feature type="region of interest" description="Disordered" evidence="1">
    <location>
        <begin position="33"/>
        <end position="83"/>
    </location>
</feature>
<dbReference type="EMBL" id="ML994629">
    <property type="protein sequence ID" value="KAF2186696.1"/>
    <property type="molecule type" value="Genomic_DNA"/>
</dbReference>
<dbReference type="AlphaFoldDB" id="A0A6A6EA28"/>